<evidence type="ECO:0000313" key="2">
    <source>
        <dbReference type="EMBL" id="KAG4412196.1"/>
    </source>
</evidence>
<feature type="domain" description="BTB" evidence="1">
    <location>
        <begin position="33"/>
        <end position="63"/>
    </location>
</feature>
<dbReference type="Gene3D" id="3.30.710.10">
    <property type="entry name" value="Potassium Channel Kv1.1, Chain A"/>
    <property type="match status" value="1"/>
</dbReference>
<keyword evidence="3" id="KW-1185">Reference proteome</keyword>
<dbReference type="AlphaFoldDB" id="A0A8H7VZA0"/>
<sequence length="331" mass="37189">MAEPDSKKVKVENGEVNNGKQPIVFTVPHLSVPDVRLMVMDQQFMVHSAILKSKSGFFGEIFEWPGSMDWLDRAPYKYDLVTRGSSLSDWVLRIEDNSNSAPNYATWTSYEDDISAFHNLLMAFYGKAFGADNWTKVSKITELAERFKALPCLSSLLPMIYSTSPSLLESIDVNAHMILPIAAKLRNAVLFKECLIFVINPWSSKGSRIVGIEDQSLRALAREVFDEIDLKIGKALCSSINHAGSNYYSTLGMDAQKAWSTSLAQVLFPRFFRLGYRGEAHENVVAKLLKNNSALVCRHIVPGEAGKFDDYFLSVDISEDKLPWDVAEIDW</sequence>
<dbReference type="OrthoDB" id="2129688at2759"/>
<dbReference type="Proteomes" id="UP000664132">
    <property type="component" value="Unassembled WGS sequence"/>
</dbReference>
<reference evidence="2" key="1">
    <citation type="submission" date="2021-02" db="EMBL/GenBank/DDBJ databases">
        <title>Genome sequence Cadophora malorum strain M34.</title>
        <authorList>
            <person name="Stefanovic E."/>
            <person name="Vu D."/>
            <person name="Scully C."/>
            <person name="Dijksterhuis J."/>
            <person name="Roader J."/>
            <person name="Houbraken J."/>
        </authorList>
    </citation>
    <scope>NUCLEOTIDE SEQUENCE</scope>
    <source>
        <strain evidence="2">M34</strain>
    </source>
</reference>
<gene>
    <name evidence="2" type="ORF">IFR04_014656</name>
</gene>
<comment type="caution">
    <text evidence="2">The sequence shown here is derived from an EMBL/GenBank/DDBJ whole genome shotgun (WGS) entry which is preliminary data.</text>
</comment>
<dbReference type="InterPro" id="IPR011333">
    <property type="entry name" value="SKP1/BTB/POZ_sf"/>
</dbReference>
<accession>A0A8H7VZA0</accession>
<name>A0A8H7VZA0_9HELO</name>
<evidence type="ECO:0000259" key="1">
    <source>
        <dbReference type="PROSITE" id="PS50097"/>
    </source>
</evidence>
<protein>
    <recommendedName>
        <fullName evidence="1">BTB domain-containing protein</fullName>
    </recommendedName>
</protein>
<dbReference type="PROSITE" id="PS50097">
    <property type="entry name" value="BTB"/>
    <property type="match status" value="1"/>
</dbReference>
<dbReference type="EMBL" id="JAFJYH010000400">
    <property type="protein sequence ID" value="KAG4412196.1"/>
    <property type="molecule type" value="Genomic_DNA"/>
</dbReference>
<dbReference type="InterPro" id="IPR000210">
    <property type="entry name" value="BTB/POZ_dom"/>
</dbReference>
<organism evidence="2 3">
    <name type="scientific">Cadophora malorum</name>
    <dbReference type="NCBI Taxonomy" id="108018"/>
    <lineage>
        <taxon>Eukaryota</taxon>
        <taxon>Fungi</taxon>
        <taxon>Dikarya</taxon>
        <taxon>Ascomycota</taxon>
        <taxon>Pezizomycotina</taxon>
        <taxon>Leotiomycetes</taxon>
        <taxon>Helotiales</taxon>
        <taxon>Ploettnerulaceae</taxon>
        <taxon>Cadophora</taxon>
    </lineage>
</organism>
<evidence type="ECO:0000313" key="3">
    <source>
        <dbReference type="Proteomes" id="UP000664132"/>
    </source>
</evidence>
<proteinExistence type="predicted"/>